<dbReference type="PATRIC" id="fig|455632.4.peg.2643"/>
<sequence length="809" mass="84024">MTTTTSAQVKVDPAGPGDAPGAGPAKAPAPGRRTPALLVALALVALLGTLATLALRPPPAKGTDAPRAEFSAARAAGHLTEIARRPHPLGSAEHTRVRDYLVATARALGAEVEVRSGEVAQPDMGSPIPAATVHNVVARLPGTGGPDSRGDGKALLLVAHYDSVPNGPGAADNGAAVAALLETLRALKESGGVRNDVVLLFTDGEELGALGAEFFVRDHGLDEFGAVLNWEARGSGGPLMMFETGEGNLPLIDAFAEANPRPVANSLAYEVYKHLPNDSDFTVFRDEGVAGLNSAFIEGFHDYHSRSDTVEQLDRDSVQHHGDAMLGMVRALDGADADDFRGANAVYFDLFARVLVHYPATWAPPLAGVTLALLGGLLGWAVRRFALRPRQLAAAAGVALGAPVAAGGVAHGLWTLALLLAPDLAALPLAEPYGRGWFVAAFGAVVGGVLLGAARLLRRFRPAEAAGGVLIFAGLLLAVLTLVLPGAGYLVQWPLLAALPALWWTCRTRERAKGEGPPGGREAWTGALLWSAGPAVAAVLFVPLTGSLLTALGIPLGSVAVVFVTAGAVSALPLLAGLPANGRSAAVAAGLALALLGTGVAGEGFGPGRPRPDSLLYVRDDVTGEALWFSADPAPDAWTRRVLGDDPRRAPVSDYFPPRGDEPAMVAKAPRLDIPRPTVTVVDDRTGGGTRTVRFRAASQRPAWRIQVRLEREPLAACTVAGTRLDRAALEEQTGGAEDVVFHHYGARGFDISCEVPAGTRLAVDVADFTLGLTSHVSELVGPRPRDTVPVAFGFLPEDSVIARTTETI</sequence>
<protein>
    <submittedName>
        <fullName evidence="4">M28-family peptidase</fullName>
    </submittedName>
</protein>
<reference evidence="5" key="1">
    <citation type="journal article" date="2008" name="J. Bacteriol.">
        <title>Genome sequence of the streptomycin-producing microorganism Streptomyces griseus IFO 13350.</title>
        <authorList>
            <person name="Ohnishi Y."/>
            <person name="Ishikawa J."/>
            <person name="Hara H."/>
            <person name="Suzuki H."/>
            <person name="Ikenoya M."/>
            <person name="Ikeda H."/>
            <person name="Yamashita A."/>
            <person name="Hattori M."/>
            <person name="Horinouchi S."/>
        </authorList>
    </citation>
    <scope>NUCLEOTIDE SEQUENCE [LARGE SCALE GENOMIC DNA]</scope>
    <source>
        <strain evidence="5">JCM 4626 / NBRC 13350</strain>
    </source>
</reference>
<feature type="transmembrane region" description="Helical" evidence="2">
    <location>
        <begin position="392"/>
        <end position="414"/>
    </location>
</feature>
<dbReference type="GO" id="GO:0008235">
    <property type="term" value="F:metalloexopeptidase activity"/>
    <property type="evidence" value="ECO:0007669"/>
    <property type="project" value="InterPro"/>
</dbReference>
<evidence type="ECO:0000256" key="1">
    <source>
        <dbReference type="SAM" id="MobiDB-lite"/>
    </source>
</evidence>
<name>B1W2R2_STRGG</name>
<feature type="transmembrane region" description="Helical" evidence="2">
    <location>
        <begin position="36"/>
        <end position="55"/>
    </location>
</feature>
<dbReference type="EMBL" id="AP009493">
    <property type="protein sequence ID" value="BAG19426.1"/>
    <property type="molecule type" value="Genomic_DNA"/>
</dbReference>
<dbReference type="Proteomes" id="UP000001685">
    <property type="component" value="Chromosome"/>
</dbReference>
<feature type="region of interest" description="Disordered" evidence="1">
    <location>
        <begin position="1"/>
        <end position="30"/>
    </location>
</feature>
<dbReference type="KEGG" id="sgr:SGR_2597"/>
<evidence type="ECO:0000256" key="2">
    <source>
        <dbReference type="SAM" id="Phobius"/>
    </source>
</evidence>
<dbReference type="Pfam" id="PF04389">
    <property type="entry name" value="Peptidase_M28"/>
    <property type="match status" value="1"/>
</dbReference>
<dbReference type="SUPFAM" id="SSF53187">
    <property type="entry name" value="Zn-dependent exopeptidases"/>
    <property type="match status" value="1"/>
</dbReference>
<accession>B1W2R2</accession>
<keyword evidence="2" id="KW-0472">Membrane</keyword>
<evidence type="ECO:0000259" key="3">
    <source>
        <dbReference type="Pfam" id="PF04389"/>
    </source>
</evidence>
<dbReference type="PANTHER" id="PTHR12147">
    <property type="entry name" value="METALLOPEPTIDASE M28 FAMILY MEMBER"/>
    <property type="match status" value="1"/>
</dbReference>
<dbReference type="RefSeq" id="WP_012379318.1">
    <property type="nucleotide sequence ID" value="NC_010572.1"/>
</dbReference>
<feature type="compositionally biased region" description="Low complexity" evidence="1">
    <location>
        <begin position="12"/>
        <end position="30"/>
    </location>
</feature>
<dbReference type="GO" id="GO:0006508">
    <property type="term" value="P:proteolysis"/>
    <property type="evidence" value="ECO:0007669"/>
    <property type="project" value="InterPro"/>
</dbReference>
<dbReference type="HOGENOM" id="CLU_019249_1_0_11"/>
<evidence type="ECO:0000313" key="4">
    <source>
        <dbReference type="EMBL" id="BAG19426.1"/>
    </source>
</evidence>
<gene>
    <name evidence="4" type="ordered locus">SGR_2597</name>
</gene>
<keyword evidence="2" id="KW-0812">Transmembrane</keyword>
<feature type="transmembrane region" description="Helical" evidence="2">
    <location>
        <begin position="490"/>
        <end position="506"/>
    </location>
</feature>
<dbReference type="InterPro" id="IPR007484">
    <property type="entry name" value="Peptidase_M28"/>
</dbReference>
<keyword evidence="2" id="KW-1133">Transmembrane helix</keyword>
<organism evidence="4 5">
    <name type="scientific">Streptomyces griseus subsp. griseus (strain JCM 4626 / CBS 651.72 / NBRC 13350 / KCC S-0626 / ISP 5235)</name>
    <dbReference type="NCBI Taxonomy" id="455632"/>
    <lineage>
        <taxon>Bacteria</taxon>
        <taxon>Bacillati</taxon>
        <taxon>Actinomycetota</taxon>
        <taxon>Actinomycetes</taxon>
        <taxon>Kitasatosporales</taxon>
        <taxon>Streptomycetaceae</taxon>
        <taxon>Streptomyces</taxon>
    </lineage>
</organism>
<feature type="domain" description="Peptidase M28" evidence="3">
    <location>
        <begin position="135"/>
        <end position="327"/>
    </location>
</feature>
<proteinExistence type="predicted"/>
<feature type="transmembrane region" description="Helical" evidence="2">
    <location>
        <begin position="362"/>
        <end position="380"/>
    </location>
</feature>
<dbReference type="Gene3D" id="3.40.630.10">
    <property type="entry name" value="Zn peptidases"/>
    <property type="match status" value="1"/>
</dbReference>
<dbReference type="InterPro" id="IPR045175">
    <property type="entry name" value="M28_fam"/>
</dbReference>
<dbReference type="eggNOG" id="COG2234">
    <property type="taxonomic scope" value="Bacteria"/>
</dbReference>
<feature type="transmembrane region" description="Helical" evidence="2">
    <location>
        <begin position="527"/>
        <end position="546"/>
    </location>
</feature>
<feature type="transmembrane region" description="Helical" evidence="2">
    <location>
        <begin position="465"/>
        <end position="484"/>
    </location>
</feature>
<feature type="transmembrane region" description="Helical" evidence="2">
    <location>
        <begin position="552"/>
        <end position="578"/>
    </location>
</feature>
<dbReference type="AlphaFoldDB" id="B1W2R2"/>
<feature type="transmembrane region" description="Helical" evidence="2">
    <location>
        <begin position="585"/>
        <end position="605"/>
    </location>
</feature>
<dbReference type="PANTHER" id="PTHR12147:SF26">
    <property type="entry name" value="PEPTIDASE M28 DOMAIN-CONTAINING PROTEIN"/>
    <property type="match status" value="1"/>
</dbReference>
<feature type="transmembrane region" description="Helical" evidence="2">
    <location>
        <begin position="434"/>
        <end position="453"/>
    </location>
</feature>
<evidence type="ECO:0000313" key="5">
    <source>
        <dbReference type="Proteomes" id="UP000001685"/>
    </source>
</evidence>